<dbReference type="SMART" id="SM00342">
    <property type="entry name" value="HTH_ARAC"/>
    <property type="match status" value="1"/>
</dbReference>
<dbReference type="SUPFAM" id="SSF46689">
    <property type="entry name" value="Homeodomain-like"/>
    <property type="match status" value="1"/>
</dbReference>
<evidence type="ECO:0000313" key="7">
    <source>
        <dbReference type="EMBL" id="HIV28071.1"/>
    </source>
</evidence>
<dbReference type="Pfam" id="PF12833">
    <property type="entry name" value="HTH_18"/>
    <property type="match status" value="1"/>
</dbReference>
<evidence type="ECO:0000256" key="2">
    <source>
        <dbReference type="ARBA" id="ARBA00023125"/>
    </source>
</evidence>
<evidence type="ECO:0000259" key="6">
    <source>
        <dbReference type="PROSITE" id="PS01124"/>
    </source>
</evidence>
<dbReference type="InterPro" id="IPR018060">
    <property type="entry name" value="HTH_AraC"/>
</dbReference>
<keyword evidence="3" id="KW-0804">Transcription</keyword>
<dbReference type="PANTHER" id="PTHR43280">
    <property type="entry name" value="ARAC-FAMILY TRANSCRIPTIONAL REGULATOR"/>
    <property type="match status" value="1"/>
</dbReference>
<dbReference type="InterPro" id="IPR041522">
    <property type="entry name" value="CdaR_GGDEF"/>
</dbReference>
<feature type="coiled-coil region" evidence="4">
    <location>
        <begin position="333"/>
        <end position="360"/>
    </location>
</feature>
<keyword evidence="5" id="KW-0472">Membrane</keyword>
<evidence type="ECO:0000256" key="4">
    <source>
        <dbReference type="SAM" id="Coils"/>
    </source>
</evidence>
<evidence type="ECO:0000313" key="8">
    <source>
        <dbReference type="Proteomes" id="UP000886884"/>
    </source>
</evidence>
<proteinExistence type="predicted"/>
<evidence type="ECO:0000256" key="1">
    <source>
        <dbReference type="ARBA" id="ARBA00023015"/>
    </source>
</evidence>
<name>A0A9D1P8G5_9FIRM</name>
<dbReference type="GO" id="GO:0003700">
    <property type="term" value="F:DNA-binding transcription factor activity"/>
    <property type="evidence" value="ECO:0007669"/>
    <property type="project" value="InterPro"/>
</dbReference>
<dbReference type="AlphaFoldDB" id="A0A9D1P8G5"/>
<feature type="transmembrane region" description="Helical" evidence="5">
    <location>
        <begin position="295"/>
        <end position="315"/>
    </location>
</feature>
<organism evidence="7 8">
    <name type="scientific">Candidatus Ornithocaccomicrobium faecavium</name>
    <dbReference type="NCBI Taxonomy" id="2840890"/>
    <lineage>
        <taxon>Bacteria</taxon>
        <taxon>Bacillati</taxon>
        <taxon>Bacillota</taxon>
        <taxon>Clostridia</taxon>
        <taxon>Candidatus Ornithocaccomicrobium</taxon>
    </lineage>
</organism>
<dbReference type="GO" id="GO:0043565">
    <property type="term" value="F:sequence-specific DNA binding"/>
    <property type="evidence" value="ECO:0007669"/>
    <property type="project" value="InterPro"/>
</dbReference>
<reference evidence="7" key="1">
    <citation type="submission" date="2020-10" db="EMBL/GenBank/DDBJ databases">
        <authorList>
            <person name="Gilroy R."/>
        </authorList>
    </citation>
    <scope>NUCLEOTIDE SEQUENCE</scope>
    <source>
        <strain evidence="7">CHK183-6373</strain>
    </source>
</reference>
<dbReference type="EMBL" id="DVOT01000156">
    <property type="protein sequence ID" value="HIV28071.1"/>
    <property type="molecule type" value="Genomic_DNA"/>
</dbReference>
<dbReference type="PROSITE" id="PS00041">
    <property type="entry name" value="HTH_ARAC_FAMILY_1"/>
    <property type="match status" value="1"/>
</dbReference>
<dbReference type="Pfam" id="PF17853">
    <property type="entry name" value="GGDEF_2"/>
    <property type="match status" value="1"/>
</dbReference>
<gene>
    <name evidence="7" type="ORF">IAA64_08880</name>
</gene>
<keyword evidence="5" id="KW-0812">Transmembrane</keyword>
<dbReference type="Proteomes" id="UP000886884">
    <property type="component" value="Unassembled WGS sequence"/>
</dbReference>
<keyword evidence="5" id="KW-1133">Transmembrane helix</keyword>
<keyword evidence="1" id="KW-0805">Transcription regulation</keyword>
<dbReference type="PANTHER" id="PTHR43280:SF28">
    <property type="entry name" value="HTH-TYPE TRANSCRIPTIONAL ACTIVATOR RHAS"/>
    <property type="match status" value="1"/>
</dbReference>
<comment type="caution">
    <text evidence="7">The sequence shown here is derived from an EMBL/GenBank/DDBJ whole genome shotgun (WGS) entry which is preliminary data.</text>
</comment>
<feature type="domain" description="HTH araC/xylS-type" evidence="6">
    <location>
        <begin position="633"/>
        <end position="732"/>
    </location>
</feature>
<dbReference type="InterPro" id="IPR009057">
    <property type="entry name" value="Homeodomain-like_sf"/>
</dbReference>
<dbReference type="InterPro" id="IPR018062">
    <property type="entry name" value="HTH_AraC-typ_CS"/>
</dbReference>
<protein>
    <submittedName>
        <fullName evidence="7">Helix-turn-helix transcriptional regulator</fullName>
    </submittedName>
</protein>
<keyword evidence="2" id="KW-0238">DNA-binding</keyword>
<dbReference type="Gene3D" id="1.10.10.60">
    <property type="entry name" value="Homeodomain-like"/>
    <property type="match status" value="2"/>
</dbReference>
<dbReference type="PROSITE" id="PS01124">
    <property type="entry name" value="HTH_ARAC_FAMILY_2"/>
    <property type="match status" value="1"/>
</dbReference>
<feature type="transmembrane region" description="Helical" evidence="5">
    <location>
        <begin position="21"/>
        <end position="40"/>
    </location>
</feature>
<reference evidence="7" key="2">
    <citation type="journal article" date="2021" name="PeerJ">
        <title>Extensive microbial diversity within the chicken gut microbiome revealed by metagenomics and culture.</title>
        <authorList>
            <person name="Gilroy R."/>
            <person name="Ravi A."/>
            <person name="Getino M."/>
            <person name="Pursley I."/>
            <person name="Horton D.L."/>
            <person name="Alikhan N.F."/>
            <person name="Baker D."/>
            <person name="Gharbi K."/>
            <person name="Hall N."/>
            <person name="Watson M."/>
            <person name="Adriaenssens E.M."/>
            <person name="Foster-Nyarko E."/>
            <person name="Jarju S."/>
            <person name="Secka A."/>
            <person name="Antonio M."/>
            <person name="Oren A."/>
            <person name="Chaudhuri R.R."/>
            <person name="La Ragione R."/>
            <person name="Hildebrand F."/>
            <person name="Pallen M.J."/>
        </authorList>
    </citation>
    <scope>NUCLEOTIDE SEQUENCE</scope>
    <source>
        <strain evidence="7">CHK183-6373</strain>
    </source>
</reference>
<accession>A0A9D1P8G5</accession>
<evidence type="ECO:0000256" key="3">
    <source>
        <dbReference type="ARBA" id="ARBA00023163"/>
    </source>
</evidence>
<keyword evidence="4" id="KW-0175">Coiled coil</keyword>
<evidence type="ECO:0000256" key="5">
    <source>
        <dbReference type="SAM" id="Phobius"/>
    </source>
</evidence>
<sequence length="734" mass="82284">MLANLFSRLRRQGQNKLFLRYLAGYVLLLIPMLCFVPYAIGQLEAAMIDGYGKQERVAVEKTCASLDAMVLQIMHIQSSMGENPAFSPVRSFSPTRAVSLLEELRKYHLGFYDMQILGLYYYEDSYIYLSSSTYRLDLFLDTYQYDALTKEQWRKALNKGEQIAIYPAANLTMQGLSQGRQILFLLPFHYEGQYSCGVVLTALPESTLLHLFGSGLGSQGIVLNALGEVVAIDPQLRPFQAEILAALSPEGGQYRLHLQGQEYIATDLPAANGLRCVSLLPTSQFLHQITREQRAMYGILALILLASGVIISLLISKQYVPLKRFLQTVSEHMDAKEGTLDEAESMLLRLARENERLHSERLPPEERCVSLLLRGHPPESEEQRSLLESFAAGACACAIAAVPSGVLCEELRARVHQAFAPFCALLHLDTVSGRVVMLISLEPTEAEACRAALARAHALLRAAAQQTVALGVGSLQKEQRGLAASYMDAVSALECSRMQGKGKMVFSDEVVDVDDLESIFPYKEMELLRAHLRMGDIEAIHGLLMHILKYAKSLNMSLHLGRFFCYELANQVLSCVREMGGKFARQLPDNINAARLADYHTIDEMIRAMQNMMTNLCRMINEEEMEGQDCAIGEVQTYIRENACDINFSLQATASHFHMSLANLCQRFKEETGRTVLEYATEIRIERAKELLLTTRMTVREISEALGYSTSSSFIRRFKQITGETPREFGKRAE</sequence>